<dbReference type="SMART" id="SM00382">
    <property type="entry name" value="AAA"/>
    <property type="match status" value="1"/>
</dbReference>
<dbReference type="InterPro" id="IPR025662">
    <property type="entry name" value="Sigma_54_int_dom_ATP-bd_1"/>
</dbReference>
<dbReference type="Gene3D" id="1.10.10.60">
    <property type="entry name" value="Homeodomain-like"/>
    <property type="match status" value="1"/>
</dbReference>
<gene>
    <name evidence="7" type="ordered locus">Plut_1498</name>
</gene>
<keyword evidence="4" id="KW-0804">Transcription</keyword>
<name>Q3B2S4_CHLL3</name>
<proteinExistence type="predicted"/>
<keyword evidence="1" id="KW-0547">Nucleotide-binding</keyword>
<dbReference type="RefSeq" id="WP_011358229.1">
    <property type="nucleotide sequence ID" value="NC_007512.1"/>
</dbReference>
<dbReference type="PROSITE" id="PS50045">
    <property type="entry name" value="SIGMA54_INTERACT_4"/>
    <property type="match status" value="1"/>
</dbReference>
<dbReference type="InterPro" id="IPR025944">
    <property type="entry name" value="Sigma_54_int_dom_CS"/>
</dbReference>
<dbReference type="SUPFAM" id="SSF52540">
    <property type="entry name" value="P-loop containing nucleoside triphosphate hydrolases"/>
    <property type="match status" value="1"/>
</dbReference>
<dbReference type="CDD" id="cd00009">
    <property type="entry name" value="AAA"/>
    <property type="match status" value="1"/>
</dbReference>
<keyword evidence="8" id="KW-1185">Reference proteome</keyword>
<dbReference type="PROSITE" id="PS00688">
    <property type="entry name" value="SIGMA54_INTERACT_3"/>
    <property type="match status" value="1"/>
</dbReference>
<sequence length="395" mass="44129">MKKETGLIGKCDLLVRLRQFALQVAETDITVLITGETGSGKEVLARFIHDHSRRAGGSFIPVNCGAIPAGILESELFGHEKGAFTGAIQARKGYFESADCGTIFLDEIGEMPTETQVKFLRVIENGEFQRVGASHSIYADTRIIAATNRNLIQSVSEKHFREDLYYRLRSVELHIPPLRERGSDILLLTEHFVHEFQSKHRIPFEGFSPEATEMLLRYTWPGNVRELRNLIESLLVLEKGSEITPDILDKHLVQRSRFKSLVHDPARSEKNELQLVYSSIIQLRQEVGEIRQMLQQLVYTPQPTAPRPLLLPDATTHNTDKEVAPVNEMSPPVNEMSPPANEMSPPANEMSPLQAAAKQAVADALRSSGGSKRKAAAALGITERTLYRKIKTYGL</sequence>
<dbReference type="Pfam" id="PF00158">
    <property type="entry name" value="Sigma54_activat"/>
    <property type="match status" value="1"/>
</dbReference>
<dbReference type="KEGG" id="plt:Plut_1498"/>
<feature type="domain" description="Sigma-54 factor interaction" evidence="6">
    <location>
        <begin position="7"/>
        <end position="236"/>
    </location>
</feature>
<accession>Q3B2S4</accession>
<dbReference type="InterPro" id="IPR002078">
    <property type="entry name" value="Sigma_54_int"/>
</dbReference>
<evidence type="ECO:0000256" key="2">
    <source>
        <dbReference type="ARBA" id="ARBA00022840"/>
    </source>
</evidence>
<evidence type="ECO:0000256" key="1">
    <source>
        <dbReference type="ARBA" id="ARBA00022741"/>
    </source>
</evidence>
<keyword evidence="7" id="KW-0238">DNA-binding</keyword>
<dbReference type="InterPro" id="IPR003593">
    <property type="entry name" value="AAA+_ATPase"/>
</dbReference>
<dbReference type="OrthoDB" id="9811901at2"/>
<dbReference type="InterPro" id="IPR002197">
    <property type="entry name" value="HTH_Fis"/>
</dbReference>
<evidence type="ECO:0000259" key="6">
    <source>
        <dbReference type="PROSITE" id="PS50045"/>
    </source>
</evidence>
<dbReference type="PRINTS" id="PR01590">
    <property type="entry name" value="HTHFIS"/>
</dbReference>
<dbReference type="PANTHER" id="PTHR32071">
    <property type="entry name" value="TRANSCRIPTIONAL REGULATORY PROTEIN"/>
    <property type="match status" value="1"/>
</dbReference>
<evidence type="ECO:0000256" key="5">
    <source>
        <dbReference type="SAM" id="MobiDB-lite"/>
    </source>
</evidence>
<dbReference type="InterPro" id="IPR058031">
    <property type="entry name" value="AAA_lid_NorR"/>
</dbReference>
<dbReference type="HOGENOM" id="CLU_000445_0_7_10"/>
<evidence type="ECO:0000313" key="8">
    <source>
        <dbReference type="Proteomes" id="UP000002709"/>
    </source>
</evidence>
<dbReference type="STRING" id="319225.Plut_1498"/>
<dbReference type="Gene3D" id="1.10.8.60">
    <property type="match status" value="1"/>
</dbReference>
<dbReference type="Gene3D" id="3.40.50.300">
    <property type="entry name" value="P-loop containing nucleotide triphosphate hydrolases"/>
    <property type="match status" value="1"/>
</dbReference>
<dbReference type="AlphaFoldDB" id="Q3B2S4"/>
<keyword evidence="2" id="KW-0067">ATP-binding</keyword>
<dbReference type="InterPro" id="IPR009057">
    <property type="entry name" value="Homeodomain-like_sf"/>
</dbReference>
<dbReference type="Pfam" id="PF02954">
    <property type="entry name" value="HTH_8"/>
    <property type="match status" value="1"/>
</dbReference>
<reference evidence="8" key="1">
    <citation type="submission" date="2005-08" db="EMBL/GenBank/DDBJ databases">
        <title>Complete sequence of Pelodictyon luteolum DSM 273.</title>
        <authorList>
            <consortium name="US DOE Joint Genome Institute"/>
            <person name="Copeland A."/>
            <person name="Lucas S."/>
            <person name="Lapidus A."/>
            <person name="Barry K."/>
            <person name="Detter J.C."/>
            <person name="Glavina T."/>
            <person name="Hammon N."/>
            <person name="Israni S."/>
            <person name="Pitluck S."/>
            <person name="Bryant D."/>
            <person name="Schmutz J."/>
            <person name="Larimer F."/>
            <person name="Land M."/>
            <person name="Kyrpides N."/>
            <person name="Ivanova N."/>
            <person name="Richardson P."/>
        </authorList>
    </citation>
    <scope>NUCLEOTIDE SEQUENCE [LARGE SCALE GENOMIC DNA]</scope>
    <source>
        <strain evidence="8">DSM 273 / BCRC 81028 / 2530</strain>
    </source>
</reference>
<dbReference type="FunFam" id="3.40.50.300:FF:000006">
    <property type="entry name" value="DNA-binding transcriptional regulator NtrC"/>
    <property type="match status" value="1"/>
</dbReference>
<evidence type="ECO:0000256" key="3">
    <source>
        <dbReference type="ARBA" id="ARBA00023015"/>
    </source>
</evidence>
<dbReference type="PROSITE" id="PS00675">
    <property type="entry name" value="SIGMA54_INTERACT_1"/>
    <property type="match status" value="1"/>
</dbReference>
<organism evidence="7 8">
    <name type="scientific">Chlorobium luteolum (strain DSM 273 / BCRC 81028 / 2530)</name>
    <name type="common">Pelodictyon luteolum</name>
    <dbReference type="NCBI Taxonomy" id="319225"/>
    <lineage>
        <taxon>Bacteria</taxon>
        <taxon>Pseudomonadati</taxon>
        <taxon>Chlorobiota</taxon>
        <taxon>Chlorobiia</taxon>
        <taxon>Chlorobiales</taxon>
        <taxon>Chlorobiaceae</taxon>
        <taxon>Chlorobium/Pelodictyon group</taxon>
        <taxon>Pelodictyon</taxon>
    </lineage>
</organism>
<evidence type="ECO:0000256" key="4">
    <source>
        <dbReference type="ARBA" id="ARBA00023163"/>
    </source>
</evidence>
<dbReference type="GO" id="GO:0043565">
    <property type="term" value="F:sequence-specific DNA binding"/>
    <property type="evidence" value="ECO:0007669"/>
    <property type="project" value="InterPro"/>
</dbReference>
<dbReference type="SUPFAM" id="SSF46689">
    <property type="entry name" value="Homeodomain-like"/>
    <property type="match status" value="1"/>
</dbReference>
<dbReference type="eggNOG" id="COG2204">
    <property type="taxonomic scope" value="Bacteria"/>
</dbReference>
<dbReference type="GO" id="GO:0006355">
    <property type="term" value="P:regulation of DNA-templated transcription"/>
    <property type="evidence" value="ECO:0007669"/>
    <property type="project" value="InterPro"/>
</dbReference>
<keyword evidence="3" id="KW-0805">Transcription regulation</keyword>
<dbReference type="Pfam" id="PF25601">
    <property type="entry name" value="AAA_lid_14"/>
    <property type="match status" value="1"/>
</dbReference>
<protein>
    <submittedName>
        <fullName evidence="7">DNA-binding protein Fis</fullName>
    </submittedName>
</protein>
<dbReference type="GO" id="GO:0005524">
    <property type="term" value="F:ATP binding"/>
    <property type="evidence" value="ECO:0007669"/>
    <property type="project" value="UniProtKB-KW"/>
</dbReference>
<dbReference type="InterPro" id="IPR027417">
    <property type="entry name" value="P-loop_NTPase"/>
</dbReference>
<evidence type="ECO:0000313" key="7">
    <source>
        <dbReference type="EMBL" id="ABB24357.1"/>
    </source>
</evidence>
<dbReference type="Proteomes" id="UP000002709">
    <property type="component" value="Chromosome"/>
</dbReference>
<feature type="region of interest" description="Disordered" evidence="5">
    <location>
        <begin position="324"/>
        <end position="349"/>
    </location>
</feature>
<dbReference type="PANTHER" id="PTHR32071:SF121">
    <property type="entry name" value="SIGMA L-DEPENDENT TRANSCRIPTIONAL REGULATOR YQIR-RELATED"/>
    <property type="match status" value="1"/>
</dbReference>
<dbReference type="EMBL" id="CP000096">
    <property type="protein sequence ID" value="ABB24357.1"/>
    <property type="molecule type" value="Genomic_DNA"/>
</dbReference>